<dbReference type="InterPro" id="IPR022671">
    <property type="entry name" value="Ribosomal_uL2_CS"/>
</dbReference>
<feature type="region of interest" description="Disordered" evidence="8">
    <location>
        <begin position="310"/>
        <end position="364"/>
    </location>
</feature>
<dbReference type="PANTHER" id="PTHR13691:SF5">
    <property type="entry name" value="LARGE RIBOSOMAL SUBUNIT PROTEIN UL2M"/>
    <property type="match status" value="1"/>
</dbReference>
<dbReference type="SMART" id="SM01382">
    <property type="entry name" value="Ribosomal_L2_C"/>
    <property type="match status" value="1"/>
</dbReference>
<feature type="domain" description="Large ribosomal subunit protein uL2 C-terminal" evidence="9">
    <location>
        <begin position="214"/>
        <end position="343"/>
    </location>
</feature>
<evidence type="ECO:0000256" key="7">
    <source>
        <dbReference type="ARBA" id="ARBA00069872"/>
    </source>
</evidence>
<reference evidence="11" key="1">
    <citation type="submission" date="2022-07" db="EMBL/GenBank/DDBJ databases">
        <title>Phylogenomic reconstructions and comparative analyses of Kickxellomycotina fungi.</title>
        <authorList>
            <person name="Reynolds N.K."/>
            <person name="Stajich J.E."/>
            <person name="Barry K."/>
            <person name="Grigoriev I.V."/>
            <person name="Crous P."/>
            <person name="Smith M.E."/>
        </authorList>
    </citation>
    <scope>NUCLEOTIDE SEQUENCE</scope>
    <source>
        <strain evidence="11">RSA 567</strain>
    </source>
</reference>
<dbReference type="GO" id="GO:0003723">
    <property type="term" value="F:RNA binding"/>
    <property type="evidence" value="ECO:0007669"/>
    <property type="project" value="InterPro"/>
</dbReference>
<evidence type="ECO:0000256" key="8">
    <source>
        <dbReference type="SAM" id="MobiDB-lite"/>
    </source>
</evidence>
<dbReference type="SMART" id="SM01383">
    <property type="entry name" value="Ribosomal_L2"/>
    <property type="match status" value="1"/>
</dbReference>
<dbReference type="FunFam" id="4.10.950.10:FF:000001">
    <property type="entry name" value="50S ribosomal protein L2"/>
    <property type="match status" value="1"/>
</dbReference>
<dbReference type="GO" id="GO:0016740">
    <property type="term" value="F:transferase activity"/>
    <property type="evidence" value="ECO:0007669"/>
    <property type="project" value="InterPro"/>
</dbReference>
<evidence type="ECO:0000256" key="3">
    <source>
        <dbReference type="ARBA" id="ARBA00022980"/>
    </source>
</evidence>
<keyword evidence="12" id="KW-1185">Reference proteome</keyword>
<dbReference type="EMBL" id="JANBQB010000002">
    <property type="protein sequence ID" value="KAJ1985267.1"/>
    <property type="molecule type" value="Genomic_DNA"/>
</dbReference>
<comment type="subcellular location">
    <subcellularLocation>
        <location evidence="1">Mitochondrion</location>
    </subcellularLocation>
</comment>
<dbReference type="FunFam" id="2.30.30.30:FF:000001">
    <property type="entry name" value="50S ribosomal protein L2"/>
    <property type="match status" value="1"/>
</dbReference>
<dbReference type="Pfam" id="PF00181">
    <property type="entry name" value="Ribosomal_L2_N"/>
    <property type="match status" value="1"/>
</dbReference>
<proteinExistence type="inferred from homology"/>
<comment type="similarity">
    <text evidence="2">Belongs to the universal ribosomal protein uL2 family.</text>
</comment>
<dbReference type="InterPro" id="IPR022669">
    <property type="entry name" value="Ribosomal_uL2_C"/>
</dbReference>
<comment type="function">
    <text evidence="6">Component of the mitochondrial ribosome (mitoribosome), a dedicated translation machinery responsible for the synthesis of mitochondrial genome-encoded proteins, including at least some of the essential transmembrane subunits of the mitochondrial respiratory chain. The mitoribosomes are attached to the mitochondrial inner membrane and translation products are cotranslationally integrated into the membrane.</text>
</comment>
<dbReference type="GO" id="GO:0005762">
    <property type="term" value="C:mitochondrial large ribosomal subunit"/>
    <property type="evidence" value="ECO:0007669"/>
    <property type="project" value="TreeGrafter"/>
</dbReference>
<dbReference type="OrthoDB" id="268576at2759"/>
<keyword evidence="3 11" id="KW-0689">Ribosomal protein</keyword>
<dbReference type="InterPro" id="IPR002171">
    <property type="entry name" value="Ribosomal_uL2"/>
</dbReference>
<evidence type="ECO:0000256" key="4">
    <source>
        <dbReference type="ARBA" id="ARBA00023128"/>
    </source>
</evidence>
<gene>
    <name evidence="11" type="primary">RML2</name>
    <name evidence="11" type="ORF">H4R34_000087</name>
</gene>
<feature type="domain" description="Large ribosomal subunit protein uL2 RNA-binding" evidence="10">
    <location>
        <begin position="114"/>
        <end position="190"/>
    </location>
</feature>
<dbReference type="GO" id="GO:0032543">
    <property type="term" value="P:mitochondrial translation"/>
    <property type="evidence" value="ECO:0007669"/>
    <property type="project" value="TreeGrafter"/>
</dbReference>
<dbReference type="SUPFAM" id="SSF50104">
    <property type="entry name" value="Translation proteins SH3-like domain"/>
    <property type="match status" value="1"/>
</dbReference>
<dbReference type="Gene3D" id="4.10.950.10">
    <property type="entry name" value="Ribosomal protein L2, domain 3"/>
    <property type="match status" value="1"/>
</dbReference>
<comment type="caution">
    <text evidence="11">The sequence shown here is derived from an EMBL/GenBank/DDBJ whole genome shotgun (WGS) entry which is preliminary data.</text>
</comment>
<dbReference type="Proteomes" id="UP001151582">
    <property type="component" value="Unassembled WGS sequence"/>
</dbReference>
<dbReference type="Gene3D" id="2.40.50.140">
    <property type="entry name" value="Nucleic acid-binding proteins"/>
    <property type="match status" value="1"/>
</dbReference>
<evidence type="ECO:0000313" key="12">
    <source>
        <dbReference type="Proteomes" id="UP001151582"/>
    </source>
</evidence>
<dbReference type="InterPro" id="IPR014722">
    <property type="entry name" value="Rib_uL2_dom2"/>
</dbReference>
<keyword evidence="4" id="KW-0496">Mitochondrion</keyword>
<dbReference type="InterPro" id="IPR012340">
    <property type="entry name" value="NA-bd_OB-fold"/>
</dbReference>
<feature type="compositionally biased region" description="Basic residues" evidence="8">
    <location>
        <begin position="324"/>
        <end position="334"/>
    </location>
</feature>
<dbReference type="InterPro" id="IPR022666">
    <property type="entry name" value="Ribosomal_uL2_RNA-bd_dom"/>
</dbReference>
<keyword evidence="5" id="KW-0687">Ribonucleoprotein</keyword>
<evidence type="ECO:0000259" key="10">
    <source>
        <dbReference type="SMART" id="SM01383"/>
    </source>
</evidence>
<evidence type="ECO:0000256" key="6">
    <source>
        <dbReference type="ARBA" id="ARBA00037226"/>
    </source>
</evidence>
<evidence type="ECO:0000256" key="5">
    <source>
        <dbReference type="ARBA" id="ARBA00023274"/>
    </source>
</evidence>
<dbReference type="PROSITE" id="PS00467">
    <property type="entry name" value="RIBOSOMAL_L2"/>
    <property type="match status" value="1"/>
</dbReference>
<dbReference type="InterPro" id="IPR014726">
    <property type="entry name" value="Ribosomal_uL2_dom3"/>
</dbReference>
<dbReference type="Pfam" id="PF03947">
    <property type="entry name" value="Ribosomal_L2_C"/>
    <property type="match status" value="1"/>
</dbReference>
<dbReference type="SUPFAM" id="SSF50249">
    <property type="entry name" value="Nucleic acid-binding proteins"/>
    <property type="match status" value="1"/>
</dbReference>
<dbReference type="NCBIfam" id="TIGR01171">
    <property type="entry name" value="rplB_bact"/>
    <property type="match status" value="1"/>
</dbReference>
<dbReference type="InterPro" id="IPR005880">
    <property type="entry name" value="Ribosomal_uL2_bac/org-type"/>
</dbReference>
<organism evidence="11 12">
    <name type="scientific">Dimargaris verticillata</name>
    <dbReference type="NCBI Taxonomy" id="2761393"/>
    <lineage>
        <taxon>Eukaryota</taxon>
        <taxon>Fungi</taxon>
        <taxon>Fungi incertae sedis</taxon>
        <taxon>Zoopagomycota</taxon>
        <taxon>Kickxellomycotina</taxon>
        <taxon>Dimargaritomycetes</taxon>
        <taxon>Dimargaritales</taxon>
        <taxon>Dimargaritaceae</taxon>
        <taxon>Dimargaris</taxon>
    </lineage>
</organism>
<dbReference type="Gene3D" id="2.30.30.30">
    <property type="match status" value="1"/>
</dbReference>
<name>A0A9W8BCG0_9FUNG</name>
<sequence>MLAVRSALAPTRLAGSTSRLLGARQSTNSLGLLATASTCSSWSLLPRTTLARPPASLCQHESVRGMAVVRKDGIFKTFKPITPGIRHRRLPLRDHLWKKGPVKELTVAKRRQGGRNNTGRITVRHRGGGHKRRIRLVDFHRFKEGPQRVVRLEYDPGRSAHIALLEHTQTKEQSYIVAPDGLNPGMTVHSFRRVDPSKQIDQATGEEITRSVNADVGNCMPLSMIPVGTTVHCLGLRPDGRAQLARSAGTFAQVVSTGTKGLAQVRLSSGEVRKIPVGACATIGVVSNINHKNRRLGKAGARRHLGWRPSVRGVAMNPVDHPHGGGRGKSKSNLHPKSPWGLPAKGGKTRFKPNPLVVRRRPRR</sequence>
<evidence type="ECO:0000256" key="1">
    <source>
        <dbReference type="ARBA" id="ARBA00004173"/>
    </source>
</evidence>
<dbReference type="PANTHER" id="PTHR13691">
    <property type="entry name" value="RIBOSOMAL PROTEIN L2"/>
    <property type="match status" value="1"/>
</dbReference>
<evidence type="ECO:0000259" key="9">
    <source>
        <dbReference type="SMART" id="SM01382"/>
    </source>
</evidence>
<dbReference type="FunFam" id="2.40.50.140:FF:000128">
    <property type="entry name" value="50S ribosomal protein L2"/>
    <property type="match status" value="1"/>
</dbReference>
<dbReference type="GO" id="GO:0003735">
    <property type="term" value="F:structural constituent of ribosome"/>
    <property type="evidence" value="ECO:0007669"/>
    <property type="project" value="InterPro"/>
</dbReference>
<accession>A0A9W8BCG0</accession>
<evidence type="ECO:0000256" key="2">
    <source>
        <dbReference type="ARBA" id="ARBA00005636"/>
    </source>
</evidence>
<evidence type="ECO:0000313" key="11">
    <source>
        <dbReference type="EMBL" id="KAJ1985267.1"/>
    </source>
</evidence>
<protein>
    <recommendedName>
        <fullName evidence="7">Large ribosomal subunit protein uL2m</fullName>
    </recommendedName>
</protein>
<dbReference type="InterPro" id="IPR008991">
    <property type="entry name" value="Translation_prot_SH3-like_sf"/>
</dbReference>
<dbReference type="AlphaFoldDB" id="A0A9W8BCG0"/>